<dbReference type="SUPFAM" id="SSF55874">
    <property type="entry name" value="ATPase domain of HSP90 chaperone/DNA topoisomerase II/histidine kinase"/>
    <property type="match status" value="1"/>
</dbReference>
<evidence type="ECO:0000256" key="5">
    <source>
        <dbReference type="ARBA" id="ARBA00022741"/>
    </source>
</evidence>
<evidence type="ECO:0000313" key="12">
    <source>
        <dbReference type="Proteomes" id="UP001147653"/>
    </source>
</evidence>
<evidence type="ECO:0000256" key="1">
    <source>
        <dbReference type="ARBA" id="ARBA00000085"/>
    </source>
</evidence>
<keyword evidence="7" id="KW-0067">ATP-binding</keyword>
<protein>
    <recommendedName>
        <fullName evidence="2">histidine kinase</fullName>
        <ecNumber evidence="2">2.7.13.3</ecNumber>
    </recommendedName>
</protein>
<keyword evidence="9" id="KW-0812">Transmembrane</keyword>
<dbReference type="PANTHER" id="PTHR24421">
    <property type="entry name" value="NITRATE/NITRITE SENSOR PROTEIN NARX-RELATED"/>
    <property type="match status" value="1"/>
</dbReference>
<evidence type="ECO:0000256" key="2">
    <source>
        <dbReference type="ARBA" id="ARBA00012438"/>
    </source>
</evidence>
<feature type="transmembrane region" description="Helical" evidence="9">
    <location>
        <begin position="228"/>
        <end position="247"/>
    </location>
</feature>
<evidence type="ECO:0000256" key="6">
    <source>
        <dbReference type="ARBA" id="ARBA00022777"/>
    </source>
</evidence>
<keyword evidence="3" id="KW-0597">Phosphoprotein</keyword>
<evidence type="ECO:0000256" key="9">
    <source>
        <dbReference type="SAM" id="Phobius"/>
    </source>
</evidence>
<dbReference type="InterPro" id="IPR011712">
    <property type="entry name" value="Sig_transdc_His_kin_sub3_dim/P"/>
</dbReference>
<feature type="domain" description="Histidine kinase/HSP90-like ATPase" evidence="10">
    <location>
        <begin position="517"/>
        <end position="615"/>
    </location>
</feature>
<dbReference type="Proteomes" id="UP001147653">
    <property type="component" value="Unassembled WGS sequence"/>
</dbReference>
<dbReference type="PANTHER" id="PTHR24421:SF10">
    <property type="entry name" value="NITRATE_NITRITE SENSOR PROTEIN NARQ"/>
    <property type="match status" value="1"/>
</dbReference>
<comment type="caution">
    <text evidence="11">The sequence shown here is derived from an EMBL/GenBank/DDBJ whole genome shotgun (WGS) entry which is preliminary data.</text>
</comment>
<feature type="transmembrane region" description="Helical" evidence="9">
    <location>
        <begin position="199"/>
        <end position="216"/>
    </location>
</feature>
<dbReference type="GO" id="GO:0005524">
    <property type="term" value="F:ATP binding"/>
    <property type="evidence" value="ECO:0007669"/>
    <property type="project" value="UniProtKB-KW"/>
</dbReference>
<evidence type="ECO:0000259" key="10">
    <source>
        <dbReference type="SMART" id="SM00387"/>
    </source>
</evidence>
<feature type="transmembrane region" description="Helical" evidence="9">
    <location>
        <begin position="21"/>
        <end position="42"/>
    </location>
</feature>
<feature type="transmembrane region" description="Helical" evidence="9">
    <location>
        <begin position="138"/>
        <end position="158"/>
    </location>
</feature>
<dbReference type="GO" id="GO:0046983">
    <property type="term" value="F:protein dimerization activity"/>
    <property type="evidence" value="ECO:0007669"/>
    <property type="project" value="InterPro"/>
</dbReference>
<evidence type="ECO:0000313" key="11">
    <source>
        <dbReference type="EMBL" id="MDA0181355.1"/>
    </source>
</evidence>
<proteinExistence type="predicted"/>
<keyword evidence="5" id="KW-0547">Nucleotide-binding</keyword>
<dbReference type="Gene3D" id="3.30.565.10">
    <property type="entry name" value="Histidine kinase-like ATPase, C-terminal domain"/>
    <property type="match status" value="1"/>
</dbReference>
<dbReference type="InterPro" id="IPR003594">
    <property type="entry name" value="HATPase_dom"/>
</dbReference>
<dbReference type="SMART" id="SM00387">
    <property type="entry name" value="HATPase_c"/>
    <property type="match status" value="1"/>
</dbReference>
<dbReference type="EC" id="2.7.13.3" evidence="2"/>
<dbReference type="GO" id="GO:0016020">
    <property type="term" value="C:membrane"/>
    <property type="evidence" value="ECO:0007669"/>
    <property type="project" value="InterPro"/>
</dbReference>
<dbReference type="InterPro" id="IPR036890">
    <property type="entry name" value="HATPase_C_sf"/>
</dbReference>
<evidence type="ECO:0000256" key="4">
    <source>
        <dbReference type="ARBA" id="ARBA00022679"/>
    </source>
</evidence>
<sequence>MSALLPAERGPAPTTSTLHRRLAATIGLIGAAVCAVSVTFIVRSVPADEAVGRGTIELLVISVPIAAGLYAIQVPENVRFGLALIATGFAWSLTALGESEASLPYSVGRVAAWLVFPSLIFLMTAFPSGRVTRGVDRTLFRALNGLLVLGYIGSALFVEHYPEHTPWATCLQDCPPNAFLVLDSEPAFMESVVQPLRELFAILLFAAVVGSMAWRWRAATPLRRRTLLPVLLASGASVGLLAAFLVVRRSDPSAPAVETLGLLWGLCVAGLAAAFWVGLVRRRLLVGDVLARLTGQLSDGVDAGRLRDVLRTALCDPTLDVLVADGPVRWLDSCGRRVGRLPVAAGRELTIIRDDSGVSVVALVHAPGLRGDEELLGAISGIVREAVRHHEVTTRLAATLRQLEQSRRRIAEAADLERARIERDLHDGAQQRLMMLRIRLSLAEELLRTDPVGGADALHELGTEAERTLEELRALAHGVYPPILSDRGLEEALRSLAADVTVPLHLQTIGLTRQPMEIETAVYFTCLEAVQNAIKHAPTATAVWVQLEQRRTLALEVRDDGPGFRLPVESLDGTLRSCSGLRNMRDRLEAVGGSLSIDSAPGRGTRIIGLVPLDAHASV</sequence>
<dbReference type="GO" id="GO:0000155">
    <property type="term" value="F:phosphorelay sensor kinase activity"/>
    <property type="evidence" value="ECO:0007669"/>
    <property type="project" value="InterPro"/>
</dbReference>
<comment type="catalytic activity">
    <reaction evidence="1">
        <text>ATP + protein L-histidine = ADP + protein N-phospho-L-histidine.</text>
        <dbReference type="EC" id="2.7.13.3"/>
    </reaction>
</comment>
<dbReference type="CDD" id="cd16917">
    <property type="entry name" value="HATPase_UhpB-NarQ-NarX-like"/>
    <property type="match status" value="1"/>
</dbReference>
<evidence type="ECO:0000256" key="8">
    <source>
        <dbReference type="ARBA" id="ARBA00023012"/>
    </source>
</evidence>
<evidence type="ECO:0000256" key="7">
    <source>
        <dbReference type="ARBA" id="ARBA00022840"/>
    </source>
</evidence>
<feature type="transmembrane region" description="Helical" evidence="9">
    <location>
        <begin position="259"/>
        <end position="280"/>
    </location>
</feature>
<feature type="transmembrane region" description="Helical" evidence="9">
    <location>
        <begin position="79"/>
        <end position="97"/>
    </location>
</feature>
<dbReference type="Pfam" id="PF07730">
    <property type="entry name" value="HisKA_3"/>
    <property type="match status" value="1"/>
</dbReference>
<accession>A0A9X3SBG1</accession>
<keyword evidence="12" id="KW-1185">Reference proteome</keyword>
<evidence type="ECO:0000256" key="3">
    <source>
        <dbReference type="ARBA" id="ARBA00022553"/>
    </source>
</evidence>
<keyword evidence="9" id="KW-1133">Transmembrane helix</keyword>
<keyword evidence="6 11" id="KW-0418">Kinase</keyword>
<dbReference type="RefSeq" id="WP_270025670.1">
    <property type="nucleotide sequence ID" value="NZ_JAPDDP010000021.1"/>
</dbReference>
<reference evidence="11" key="1">
    <citation type="submission" date="2022-10" db="EMBL/GenBank/DDBJ databases">
        <title>The WGS of Solirubrobacter phytolaccae KCTC 29190.</title>
        <authorList>
            <person name="Jiang Z."/>
        </authorList>
    </citation>
    <scope>NUCLEOTIDE SEQUENCE</scope>
    <source>
        <strain evidence="11">KCTC 29190</strain>
    </source>
</reference>
<dbReference type="EMBL" id="JAPDDP010000021">
    <property type="protein sequence ID" value="MDA0181355.1"/>
    <property type="molecule type" value="Genomic_DNA"/>
</dbReference>
<keyword evidence="8" id="KW-0902">Two-component regulatory system</keyword>
<keyword evidence="9" id="KW-0472">Membrane</keyword>
<feature type="transmembrane region" description="Helical" evidence="9">
    <location>
        <begin position="103"/>
        <end position="126"/>
    </location>
</feature>
<dbReference type="InterPro" id="IPR050482">
    <property type="entry name" value="Sensor_HK_TwoCompSys"/>
</dbReference>
<feature type="transmembrane region" description="Helical" evidence="9">
    <location>
        <begin position="54"/>
        <end position="72"/>
    </location>
</feature>
<organism evidence="11 12">
    <name type="scientific">Solirubrobacter phytolaccae</name>
    <dbReference type="NCBI Taxonomy" id="1404360"/>
    <lineage>
        <taxon>Bacteria</taxon>
        <taxon>Bacillati</taxon>
        <taxon>Actinomycetota</taxon>
        <taxon>Thermoleophilia</taxon>
        <taxon>Solirubrobacterales</taxon>
        <taxon>Solirubrobacteraceae</taxon>
        <taxon>Solirubrobacter</taxon>
    </lineage>
</organism>
<name>A0A9X3SBG1_9ACTN</name>
<dbReference type="Gene3D" id="1.20.5.1930">
    <property type="match status" value="1"/>
</dbReference>
<gene>
    <name evidence="11" type="ORF">OJ997_13700</name>
</gene>
<dbReference type="Pfam" id="PF02518">
    <property type="entry name" value="HATPase_c"/>
    <property type="match status" value="1"/>
</dbReference>
<dbReference type="AlphaFoldDB" id="A0A9X3SBG1"/>
<keyword evidence="4" id="KW-0808">Transferase</keyword>